<keyword evidence="2 3" id="KW-0812">Transmembrane</keyword>
<dbReference type="RefSeq" id="XP_001017910.3">
    <property type="nucleotide sequence ID" value="XM_001017910.4"/>
</dbReference>
<evidence type="ECO:0000256" key="2">
    <source>
        <dbReference type="SAM" id="Phobius"/>
    </source>
</evidence>
<gene>
    <name evidence="3" type="ORF">TTHERM_00619860</name>
</gene>
<accession>Q23MH4</accession>
<evidence type="ECO:0000256" key="1">
    <source>
        <dbReference type="SAM" id="MobiDB-lite"/>
    </source>
</evidence>
<dbReference type="Proteomes" id="UP000009168">
    <property type="component" value="Unassembled WGS sequence"/>
</dbReference>
<keyword evidence="2" id="KW-0472">Membrane</keyword>
<dbReference type="InParanoid" id="Q23MH4"/>
<proteinExistence type="predicted"/>
<keyword evidence="4" id="KW-1185">Reference proteome</keyword>
<feature type="transmembrane region" description="Helical" evidence="2">
    <location>
        <begin position="115"/>
        <end position="138"/>
    </location>
</feature>
<dbReference type="KEGG" id="tet:TTHERM_00619860"/>
<sequence>MNYELQKNDTQPISSNQDQSAIQNENQNSEDFQQIHNEDVMNAQQSQEKAKNETDFDSHNSESNSQKDSQKVQDPQNSNEEQQKSNNEERKLNALYFIGVNSLVMNVLFSHKLSFLNNICVQVLVIALANAVTYISLYKCKETKQLFKKVKQSSSSLSQKARNKITKKRLLVSFGSLLCLILIAITIFQIIRVQQLQKNFNNLKADVTDNYYKINSLYQYRESDYMRFNQHQFDIQKQEQINIQLGNQLRQLEILAQRQSQEIEQLKLKLTDQQRQQIFQNDQINKQKQESQQTQQQSQQQSTQSKQQYSNQRQEQERPEYPKIKQPIREQVRCSSTFL</sequence>
<feature type="region of interest" description="Disordered" evidence="1">
    <location>
        <begin position="1"/>
        <end position="87"/>
    </location>
</feature>
<name>Q23MH4_TETTS</name>
<feature type="region of interest" description="Disordered" evidence="1">
    <location>
        <begin position="284"/>
        <end position="339"/>
    </location>
</feature>
<evidence type="ECO:0000313" key="4">
    <source>
        <dbReference type="Proteomes" id="UP000009168"/>
    </source>
</evidence>
<organism evidence="3 4">
    <name type="scientific">Tetrahymena thermophila (strain SB210)</name>
    <dbReference type="NCBI Taxonomy" id="312017"/>
    <lineage>
        <taxon>Eukaryota</taxon>
        <taxon>Sar</taxon>
        <taxon>Alveolata</taxon>
        <taxon>Ciliophora</taxon>
        <taxon>Intramacronucleata</taxon>
        <taxon>Oligohymenophorea</taxon>
        <taxon>Hymenostomatida</taxon>
        <taxon>Tetrahymenina</taxon>
        <taxon>Tetrahymenidae</taxon>
        <taxon>Tetrahymena</taxon>
    </lineage>
</organism>
<feature type="compositionally biased region" description="Low complexity" evidence="1">
    <location>
        <begin position="284"/>
        <end position="312"/>
    </location>
</feature>
<dbReference type="GeneID" id="7823776"/>
<feature type="transmembrane region" description="Helical" evidence="2">
    <location>
        <begin position="170"/>
        <end position="191"/>
    </location>
</feature>
<dbReference type="HOGENOM" id="CLU_820130_0_0_1"/>
<dbReference type="EMBL" id="GG662661">
    <property type="protein sequence ID" value="EAR97665.3"/>
    <property type="molecule type" value="Genomic_DNA"/>
</dbReference>
<feature type="compositionally biased region" description="Basic and acidic residues" evidence="1">
    <location>
        <begin position="48"/>
        <end position="60"/>
    </location>
</feature>
<protein>
    <submittedName>
        <fullName evidence="3">Transmembrane protein, putative</fullName>
    </submittedName>
</protein>
<keyword evidence="2" id="KW-1133">Transmembrane helix</keyword>
<dbReference type="AlphaFoldDB" id="Q23MH4"/>
<feature type="compositionally biased region" description="Polar residues" evidence="1">
    <location>
        <begin position="61"/>
        <end position="75"/>
    </location>
</feature>
<evidence type="ECO:0000313" key="3">
    <source>
        <dbReference type="EMBL" id="EAR97665.3"/>
    </source>
</evidence>
<feature type="compositionally biased region" description="Polar residues" evidence="1">
    <location>
        <begin position="8"/>
        <end position="35"/>
    </location>
</feature>
<reference evidence="4" key="1">
    <citation type="journal article" date="2006" name="PLoS Biol.">
        <title>Macronuclear genome sequence of the ciliate Tetrahymena thermophila, a model eukaryote.</title>
        <authorList>
            <person name="Eisen J.A."/>
            <person name="Coyne R.S."/>
            <person name="Wu M."/>
            <person name="Wu D."/>
            <person name="Thiagarajan M."/>
            <person name="Wortman J.R."/>
            <person name="Badger J.H."/>
            <person name="Ren Q."/>
            <person name="Amedeo P."/>
            <person name="Jones K.M."/>
            <person name="Tallon L.J."/>
            <person name="Delcher A.L."/>
            <person name="Salzberg S.L."/>
            <person name="Silva J.C."/>
            <person name="Haas B.J."/>
            <person name="Majoros W.H."/>
            <person name="Farzad M."/>
            <person name="Carlton J.M."/>
            <person name="Smith R.K. Jr."/>
            <person name="Garg J."/>
            <person name="Pearlman R.E."/>
            <person name="Karrer K.M."/>
            <person name="Sun L."/>
            <person name="Manning G."/>
            <person name="Elde N.C."/>
            <person name="Turkewitz A.P."/>
            <person name="Asai D.J."/>
            <person name="Wilkes D.E."/>
            <person name="Wang Y."/>
            <person name="Cai H."/>
            <person name="Collins K."/>
            <person name="Stewart B.A."/>
            <person name="Lee S.R."/>
            <person name="Wilamowska K."/>
            <person name="Weinberg Z."/>
            <person name="Ruzzo W.L."/>
            <person name="Wloga D."/>
            <person name="Gaertig J."/>
            <person name="Frankel J."/>
            <person name="Tsao C.-C."/>
            <person name="Gorovsky M.A."/>
            <person name="Keeling P.J."/>
            <person name="Waller R.F."/>
            <person name="Patron N.J."/>
            <person name="Cherry J.M."/>
            <person name="Stover N.A."/>
            <person name="Krieger C.J."/>
            <person name="del Toro C."/>
            <person name="Ryder H.F."/>
            <person name="Williamson S.C."/>
            <person name="Barbeau R.A."/>
            <person name="Hamilton E.P."/>
            <person name="Orias E."/>
        </authorList>
    </citation>
    <scope>NUCLEOTIDE SEQUENCE [LARGE SCALE GENOMIC DNA]</scope>
    <source>
        <strain evidence="4">SB210</strain>
    </source>
</reference>
<feature type="compositionally biased region" description="Basic and acidic residues" evidence="1">
    <location>
        <begin position="314"/>
        <end position="332"/>
    </location>
</feature>
<feature type="transmembrane region" description="Helical" evidence="2">
    <location>
        <begin position="92"/>
        <end position="109"/>
    </location>
</feature>